<dbReference type="PROSITE" id="PS51352">
    <property type="entry name" value="THIOREDOXIN_2"/>
    <property type="match status" value="1"/>
</dbReference>
<dbReference type="SUPFAM" id="SSF52833">
    <property type="entry name" value="Thioredoxin-like"/>
    <property type="match status" value="1"/>
</dbReference>
<organism evidence="7 8">
    <name type="scientific">Cupriavidus necator (strain ATCC 43291 / DSM 13513 / CCUG 52238 / LMG 8453 / N-1)</name>
    <name type="common">Ralstonia eutropha</name>
    <dbReference type="NCBI Taxonomy" id="1042878"/>
    <lineage>
        <taxon>Bacteria</taxon>
        <taxon>Pseudomonadati</taxon>
        <taxon>Pseudomonadota</taxon>
        <taxon>Betaproteobacteria</taxon>
        <taxon>Burkholderiales</taxon>
        <taxon>Burkholderiaceae</taxon>
        <taxon>Cupriavidus</taxon>
    </lineage>
</organism>
<feature type="region of interest" description="Disordered" evidence="5">
    <location>
        <begin position="338"/>
        <end position="362"/>
    </location>
</feature>
<dbReference type="PANTHER" id="PTHR45663:SF11">
    <property type="entry name" value="GEO12009P1"/>
    <property type="match status" value="1"/>
</dbReference>
<sequence length="424" mass="46837">MAILETTQATFHQDVEGDTPVLVDFWAPWCAPCLALAPHLETLAANHAGRLKVLKLNVDEAPGGWQHFGVRAIPTLAFYSAGKEYGRLVGPSTMRLQLMVEKWLGELGLVLPALQRASLETRNAPLSADALEEKWNSFGGDVAVKKAGIARLRDCSQEEAYQPSRQLAGDEAQFEAIVGVPMALGDLLGMLYWLQSQNDEKTARAQTLEIVDAMPVGANLGAVTAKVLYDLLYLSPWAISQYRQNDIARTLNRKIEMLHQRQHAGASVMESDWEALQREAVLATGSGLGSSESEELEHLAVPLLDADMVRHVLPLVTEYAVHDYRQYPDWSESEAAQVAAMSDEDYEQTREALGGPPKNGEAARDEWISQLSEGLHAREVERRKAHPVLWERYDAWCIFKQETMASIGARTGAVLLSLLRTAGK</sequence>
<evidence type="ECO:0000256" key="2">
    <source>
        <dbReference type="ARBA" id="ARBA00022982"/>
    </source>
</evidence>
<dbReference type="InterPro" id="IPR013766">
    <property type="entry name" value="Thioredoxin_domain"/>
</dbReference>
<dbReference type="GO" id="GO:0015035">
    <property type="term" value="F:protein-disulfide reductase activity"/>
    <property type="evidence" value="ECO:0007669"/>
    <property type="project" value="TreeGrafter"/>
</dbReference>
<gene>
    <name evidence="7" type="ordered locus">CNE_BB1p13660</name>
</gene>
<evidence type="ECO:0000256" key="5">
    <source>
        <dbReference type="SAM" id="MobiDB-lite"/>
    </source>
</evidence>
<accession>F8GWF7</accession>
<dbReference type="HOGENOM" id="CLU_675562_0_0_4"/>
<dbReference type="EMBL" id="CP002879">
    <property type="protein sequence ID" value="AEI82765.1"/>
    <property type="molecule type" value="Genomic_DNA"/>
</dbReference>
<dbReference type="PANTHER" id="PTHR45663">
    <property type="entry name" value="GEO12009P1"/>
    <property type="match status" value="1"/>
</dbReference>
<dbReference type="GeneID" id="34312739"/>
<dbReference type="InterPro" id="IPR017937">
    <property type="entry name" value="Thioredoxin_CS"/>
</dbReference>
<geneLocation type="plasmid" evidence="7 8">
    <name>pBB1</name>
</geneLocation>
<keyword evidence="3" id="KW-1015">Disulfide bond</keyword>
<reference evidence="7 8" key="1">
    <citation type="journal article" date="2011" name="J. Bacteriol.">
        <title>Complete genome sequence of the type strain Cupriavidus necator N-1.</title>
        <authorList>
            <person name="Poehlein A."/>
            <person name="Kusian B."/>
            <person name="Friedrich B."/>
            <person name="Daniel R."/>
            <person name="Bowien B."/>
        </authorList>
    </citation>
    <scope>NUCLEOTIDE SEQUENCE [LARGE SCALE GENOMIC DNA]</scope>
    <source>
        <strain evidence="8">ATCC 43291 / DSM 13513 / CCUG 52238 / LMG 8453 / N-1</strain>
        <plasmid evidence="7 8">pBB1</plasmid>
    </source>
</reference>
<dbReference type="PROSITE" id="PS00194">
    <property type="entry name" value="THIOREDOXIN_1"/>
    <property type="match status" value="1"/>
</dbReference>
<feature type="domain" description="Thioredoxin" evidence="6">
    <location>
        <begin position="1"/>
        <end position="124"/>
    </location>
</feature>
<dbReference type="Proteomes" id="UP000006798">
    <property type="component" value="Plasmid pBB1"/>
</dbReference>
<keyword evidence="7" id="KW-0614">Plasmid</keyword>
<evidence type="ECO:0000313" key="8">
    <source>
        <dbReference type="Proteomes" id="UP000006798"/>
    </source>
</evidence>
<dbReference type="Pfam" id="PF00085">
    <property type="entry name" value="Thioredoxin"/>
    <property type="match status" value="1"/>
</dbReference>
<evidence type="ECO:0000256" key="1">
    <source>
        <dbReference type="ARBA" id="ARBA00022448"/>
    </source>
</evidence>
<evidence type="ECO:0000259" key="6">
    <source>
        <dbReference type="PROSITE" id="PS51352"/>
    </source>
</evidence>
<dbReference type="AlphaFoldDB" id="F8GWF7"/>
<dbReference type="KEGG" id="cnc:CNE_BB1p13660"/>
<dbReference type="GO" id="GO:0045454">
    <property type="term" value="P:cell redox homeostasis"/>
    <property type="evidence" value="ECO:0007669"/>
    <property type="project" value="TreeGrafter"/>
</dbReference>
<dbReference type="InterPro" id="IPR036249">
    <property type="entry name" value="Thioredoxin-like_sf"/>
</dbReference>
<evidence type="ECO:0000256" key="3">
    <source>
        <dbReference type="ARBA" id="ARBA00023157"/>
    </source>
</evidence>
<name>F8GWF7_CUPNN</name>
<proteinExistence type="predicted"/>
<keyword evidence="1" id="KW-0813">Transport</keyword>
<evidence type="ECO:0000313" key="7">
    <source>
        <dbReference type="EMBL" id="AEI82765.1"/>
    </source>
</evidence>
<dbReference type="CDD" id="cd02947">
    <property type="entry name" value="TRX_family"/>
    <property type="match status" value="1"/>
</dbReference>
<evidence type="ECO:0000256" key="4">
    <source>
        <dbReference type="ARBA" id="ARBA00023284"/>
    </source>
</evidence>
<dbReference type="PRINTS" id="PR00421">
    <property type="entry name" value="THIOREDOXIN"/>
</dbReference>
<dbReference type="Gene3D" id="3.40.30.10">
    <property type="entry name" value="Glutaredoxin"/>
    <property type="match status" value="1"/>
</dbReference>
<keyword evidence="2" id="KW-0249">Electron transport</keyword>
<keyword evidence="4" id="KW-0676">Redox-active center</keyword>
<dbReference type="GO" id="GO:0005829">
    <property type="term" value="C:cytosol"/>
    <property type="evidence" value="ECO:0007669"/>
    <property type="project" value="TreeGrafter"/>
</dbReference>
<dbReference type="RefSeq" id="WP_013959787.1">
    <property type="nucleotide sequence ID" value="NC_015727.1"/>
</dbReference>
<protein>
    <recommendedName>
        <fullName evidence="6">Thioredoxin domain-containing protein</fullName>
    </recommendedName>
</protein>